<dbReference type="Proteomes" id="UP000605970">
    <property type="component" value="Unassembled WGS sequence"/>
</dbReference>
<keyword evidence="2" id="KW-1185">Reference proteome</keyword>
<reference evidence="1" key="1">
    <citation type="journal article" date="2020" name="Ecol. Evol.">
        <title>Genome structure and content of the rice root-knot nematode (Meloidogyne graminicola).</title>
        <authorList>
            <person name="Phan N.T."/>
            <person name="Danchin E.G.J."/>
            <person name="Klopp C."/>
            <person name="Perfus-Barbeoch L."/>
            <person name="Kozlowski D.K."/>
            <person name="Koutsovoulos G.D."/>
            <person name="Lopez-Roques C."/>
            <person name="Bouchez O."/>
            <person name="Zahm M."/>
            <person name="Besnard G."/>
            <person name="Bellafiore S."/>
        </authorList>
    </citation>
    <scope>NUCLEOTIDE SEQUENCE</scope>
    <source>
        <strain evidence="1">VN-18</strain>
    </source>
</reference>
<proteinExistence type="predicted"/>
<name>A0A8T0A141_9BILA</name>
<dbReference type="AlphaFoldDB" id="A0A8T0A141"/>
<gene>
    <name evidence="1" type="ORF">Mgra_00001359</name>
</gene>
<evidence type="ECO:0000313" key="2">
    <source>
        <dbReference type="Proteomes" id="UP000605970"/>
    </source>
</evidence>
<organism evidence="1 2">
    <name type="scientific">Meloidogyne graminicola</name>
    <dbReference type="NCBI Taxonomy" id="189291"/>
    <lineage>
        <taxon>Eukaryota</taxon>
        <taxon>Metazoa</taxon>
        <taxon>Ecdysozoa</taxon>
        <taxon>Nematoda</taxon>
        <taxon>Chromadorea</taxon>
        <taxon>Rhabditida</taxon>
        <taxon>Tylenchina</taxon>
        <taxon>Tylenchomorpha</taxon>
        <taxon>Tylenchoidea</taxon>
        <taxon>Meloidogynidae</taxon>
        <taxon>Meloidogyninae</taxon>
        <taxon>Meloidogyne</taxon>
    </lineage>
</organism>
<protein>
    <submittedName>
        <fullName evidence="1">Uncharacterized protein</fullName>
    </submittedName>
</protein>
<dbReference type="EMBL" id="JABEBT010000007">
    <property type="protein sequence ID" value="KAF7639125.1"/>
    <property type="molecule type" value="Genomic_DNA"/>
</dbReference>
<accession>A0A8T0A141</accession>
<evidence type="ECO:0000313" key="1">
    <source>
        <dbReference type="EMBL" id="KAF7639125.1"/>
    </source>
</evidence>
<sequence length="100" mass="11835">MEGGGGERIFLFFSRDKEEEKKLGEKTLLLKAIPIDVNRCLRHTFLLIFRTLTINLREKKTFTDWSEQIDSFLLIDFNDDGFRLTGWNTEIVMGKRMEFI</sequence>
<comment type="caution">
    <text evidence="1">The sequence shown here is derived from an EMBL/GenBank/DDBJ whole genome shotgun (WGS) entry which is preliminary data.</text>
</comment>